<evidence type="ECO:0000313" key="7">
    <source>
        <dbReference type="EMBL" id="NKW42632.1"/>
    </source>
</evidence>
<dbReference type="Pfam" id="PF01593">
    <property type="entry name" value="Amino_oxidase"/>
    <property type="match status" value="1"/>
</dbReference>
<organism evidence="6 8">
    <name type="scientific">Rhodococcus hoagii</name>
    <name type="common">Corynebacterium equii</name>
    <dbReference type="NCBI Taxonomy" id="43767"/>
    <lineage>
        <taxon>Bacteria</taxon>
        <taxon>Bacillati</taxon>
        <taxon>Actinomycetota</taxon>
        <taxon>Actinomycetes</taxon>
        <taxon>Mycobacteriales</taxon>
        <taxon>Nocardiaceae</taxon>
        <taxon>Prescottella</taxon>
    </lineage>
</organism>
<evidence type="ECO:0000256" key="2">
    <source>
        <dbReference type="ARBA" id="ARBA00038825"/>
    </source>
</evidence>
<feature type="domain" description="Amine oxidase" evidence="4">
    <location>
        <begin position="16"/>
        <end position="504"/>
    </location>
</feature>
<comment type="function">
    <text evidence="1">Probable oxidoreductase that may play a role as regulator of mitochondrial function.</text>
</comment>
<dbReference type="GO" id="GO:0016491">
    <property type="term" value="F:oxidoreductase activity"/>
    <property type="evidence" value="ECO:0007669"/>
    <property type="project" value="InterPro"/>
</dbReference>
<evidence type="ECO:0000256" key="1">
    <source>
        <dbReference type="ARBA" id="ARBA00037217"/>
    </source>
</evidence>
<dbReference type="Proteomes" id="UP000603463">
    <property type="component" value="Unassembled WGS sequence"/>
</dbReference>
<evidence type="ECO:0000313" key="5">
    <source>
        <dbReference type="EMBL" id="MBM4564239.1"/>
    </source>
</evidence>
<dbReference type="Gene3D" id="3.50.50.60">
    <property type="entry name" value="FAD/NAD(P)-binding domain"/>
    <property type="match status" value="2"/>
</dbReference>
<dbReference type="AlphaFoldDB" id="A0A9Q4ZI45"/>
<dbReference type="PANTHER" id="PTHR10668:SF105">
    <property type="entry name" value="DEHYDROGENASE-RELATED"/>
    <property type="match status" value="1"/>
</dbReference>
<dbReference type="PANTHER" id="PTHR10668">
    <property type="entry name" value="PHYTOENE DEHYDROGENASE"/>
    <property type="match status" value="1"/>
</dbReference>
<dbReference type="Gene3D" id="3.90.660.50">
    <property type="match status" value="1"/>
</dbReference>
<dbReference type="Proteomes" id="UP000808906">
    <property type="component" value="Unassembled WGS sequence"/>
</dbReference>
<dbReference type="EMBL" id="WVDC01000005">
    <property type="protein sequence ID" value="NKW42632.1"/>
    <property type="molecule type" value="Genomic_DNA"/>
</dbReference>
<reference evidence="6" key="2">
    <citation type="journal article" date="2020" name="Environ. Microbiol.">
        <title>The novel and transferable erm(51) gene confers Macrolides, Lincosamides, and Streptogramins B (MLSB) resistance to clonal Rhodococcus equi in the environment.</title>
        <authorList>
            <person name="Huber L."/>
            <person name="Giguere S."/>
            <person name="Slovis N.M."/>
            <person name="Alvarez-Narvaez S."/>
            <person name="Hart K.A."/>
            <person name="Greiter M."/>
            <person name="Morris E.R.A."/>
            <person name="Cohen N.D."/>
        </authorList>
    </citation>
    <scope>NUCLEOTIDE SEQUENCE</scope>
    <source>
        <strain evidence="6">Lh_116_1</strain>
        <strain evidence="7">Lh_16_1</strain>
    </source>
</reference>
<dbReference type="EMBL" id="WUXR01000001">
    <property type="protein sequence ID" value="MBM4564239.1"/>
    <property type="molecule type" value="Genomic_DNA"/>
</dbReference>
<protein>
    <recommendedName>
        <fullName evidence="3">Pyridine nucleotide-disulfide oxidoreductase domain-containing protein 2</fullName>
    </recommendedName>
</protein>
<comment type="subunit">
    <text evidence="2">Interacts with COX5B; this interaction may contribute to localize PYROXD2 to the inner face of the inner mitochondrial membrane.</text>
</comment>
<name>A0A9Q4ZI45_RHOHA</name>
<evidence type="ECO:0000256" key="3">
    <source>
        <dbReference type="ARBA" id="ARBA00040298"/>
    </source>
</evidence>
<comment type="caution">
    <text evidence="6">The sequence shown here is derived from an EMBL/GenBank/DDBJ whole genome shotgun (WGS) entry which is preliminary data.</text>
</comment>
<accession>A0A9Q4ZI45</accession>
<dbReference type="Proteomes" id="UP000608063">
    <property type="component" value="Unassembled WGS sequence"/>
</dbReference>
<evidence type="ECO:0000259" key="4">
    <source>
        <dbReference type="Pfam" id="PF01593"/>
    </source>
</evidence>
<evidence type="ECO:0000313" key="8">
    <source>
        <dbReference type="Proteomes" id="UP000603463"/>
    </source>
</evidence>
<sequence length="534" mass="56596">MTEKADAIVVGAGPNGLVAAITLADRGWDVLVLEAEPTPGGAVRSGDLHPGYRYDRFSAFYPLSAVSPAFAELDLDRYGLSWSRAPIAVAHPLDAEDSNAPAVLPEAADTAAALERFRSGDGERWLELYRTWERIREPLLDTLFGPFPPLKGPVKLLRELGSAEALRIARFLLLPANRMGQELFAGEAAKVLLLGNALHADVPPDAPISGAMGFLLGMLAQDVGFPVPVGGAGALTDALVRRLESAGGRVECDSRVDAVTVQGGAATGVRLSDGRTFGARRAVLADVSAPALYERLLPQDVVPANVRAALANFEWDTPVVKVNYALREPIPWQADSVRRAGTVHVGGDTTRLAKWHTQLAAGELPEHPFLLVGQMTTADPSRSPDGTESAWAYTHLPRGVADDASADKIAERTDEQLERFAPGFGSNIVARSVQRPSDLERADANLVNGAVNGGTAQLHQQLIFRPVPGSSRPETPVKNLFLASASAHPGGGVHGVCGLNAARAALARHGIGAPVRRSVNRVVADVVWRSAKRG</sequence>
<gene>
    <name evidence="5" type="ORF">GS441_01835</name>
    <name evidence="6" type="ORF">GS882_02150</name>
    <name evidence="7" type="ORF">GS947_13675</name>
</gene>
<evidence type="ECO:0000313" key="6">
    <source>
        <dbReference type="EMBL" id="NKT77034.1"/>
    </source>
</evidence>
<dbReference type="RefSeq" id="WP_064079466.1">
    <property type="nucleotide sequence ID" value="NZ_AP025544.1"/>
</dbReference>
<dbReference type="SUPFAM" id="SSF51905">
    <property type="entry name" value="FAD/NAD(P)-binding domain"/>
    <property type="match status" value="1"/>
</dbReference>
<dbReference type="EMBL" id="WVBC01000001">
    <property type="protein sequence ID" value="NKT77034.1"/>
    <property type="molecule type" value="Genomic_DNA"/>
</dbReference>
<dbReference type="InterPro" id="IPR002937">
    <property type="entry name" value="Amino_oxidase"/>
</dbReference>
<reference evidence="5" key="1">
    <citation type="submission" date="2019-11" db="EMBL/GenBank/DDBJ databases">
        <title>Spread of Macrolides and rifampicin resistant Rhodococcus equi in clinical isolates in the USA.</title>
        <authorList>
            <person name="Alvarez-Narvaez S."/>
            <person name="Huber L."/>
            <person name="Cohen N.D."/>
            <person name="Slovis N."/>
            <person name="Greiter M."/>
            <person name="Giguere S."/>
            <person name="Hart K."/>
        </authorList>
    </citation>
    <scope>NUCLEOTIDE SEQUENCE</scope>
    <source>
        <strain evidence="5">Lh_17</strain>
    </source>
</reference>
<dbReference type="InterPro" id="IPR036188">
    <property type="entry name" value="FAD/NAD-bd_sf"/>
</dbReference>
<proteinExistence type="predicted"/>